<comment type="cofactor">
    <cofactor evidence="19">
        <name>Mg(2+)</name>
        <dbReference type="ChEBI" id="CHEBI:18420"/>
    </cofactor>
    <cofactor evidence="19">
        <name>Ca(2+)</name>
        <dbReference type="ChEBI" id="CHEBI:29108"/>
    </cofactor>
    <cofactor evidence="19">
        <name>Mn(2+)</name>
        <dbReference type="ChEBI" id="CHEBI:29035"/>
    </cofactor>
    <cofactor evidence="19">
        <name>Co(2+)</name>
        <dbReference type="ChEBI" id="CHEBI:48828"/>
    </cofactor>
    <text evidence="19">Binds 1 Mg(2+) ion per subunit. Can also utilize other divalent metal cations, such as Ca(2+), Mn(2+) and Co(2+).</text>
</comment>
<feature type="domain" description="Transketolase-like pyrimidine-binding" evidence="20">
    <location>
        <begin position="353"/>
        <end position="524"/>
    </location>
</feature>
<dbReference type="FunFam" id="3.40.50.970:FF:000004">
    <property type="entry name" value="Transketolase"/>
    <property type="match status" value="1"/>
</dbReference>
<dbReference type="InterPro" id="IPR009014">
    <property type="entry name" value="Transketo_C/PFOR_II"/>
</dbReference>
<dbReference type="SUPFAM" id="SSF52922">
    <property type="entry name" value="TK C-terminal domain-like"/>
    <property type="match status" value="1"/>
</dbReference>
<dbReference type="FunFam" id="3.40.50.970:FF:000045">
    <property type="entry name" value="Transketolase"/>
    <property type="match status" value="1"/>
</dbReference>
<feature type="binding site" evidence="15">
    <location>
        <position position="263"/>
    </location>
    <ligand>
        <name>substrate</name>
    </ligand>
</feature>
<evidence type="ECO:0000256" key="17">
    <source>
        <dbReference type="PIRSR" id="PIRSR605478-4"/>
    </source>
</evidence>
<feature type="binding site" evidence="15">
    <location>
        <position position="356"/>
    </location>
    <ligand>
        <name>substrate</name>
    </ligand>
</feature>
<accession>F5YC30</accession>
<dbReference type="InParanoid" id="F5YC30"/>
<comment type="cofactor">
    <cofactor evidence="2">
        <name>Mn(2+)</name>
        <dbReference type="ChEBI" id="CHEBI:29035"/>
    </cofactor>
</comment>
<organism evidence="21 22">
    <name type="scientific">Leadbettera azotonutricia (strain ATCC BAA-888 / DSM 13862 / ZAS-9)</name>
    <name type="common">Treponema azotonutricium</name>
    <dbReference type="NCBI Taxonomy" id="545695"/>
    <lineage>
        <taxon>Bacteria</taxon>
        <taxon>Pseudomonadati</taxon>
        <taxon>Spirochaetota</taxon>
        <taxon>Spirochaetia</taxon>
        <taxon>Spirochaetales</taxon>
        <taxon>Breznakiellaceae</taxon>
        <taxon>Leadbettera</taxon>
    </lineage>
</organism>
<dbReference type="InterPro" id="IPR005475">
    <property type="entry name" value="Transketolase-like_Pyr-bd"/>
</dbReference>
<comment type="catalytic activity">
    <reaction evidence="12 19">
        <text>D-sedoheptulose 7-phosphate + D-glyceraldehyde 3-phosphate = aldehydo-D-ribose 5-phosphate + D-xylulose 5-phosphate</text>
        <dbReference type="Rhea" id="RHEA:10508"/>
        <dbReference type="ChEBI" id="CHEBI:57483"/>
        <dbReference type="ChEBI" id="CHEBI:57737"/>
        <dbReference type="ChEBI" id="CHEBI:58273"/>
        <dbReference type="ChEBI" id="CHEBI:59776"/>
        <dbReference type="EC" id="2.2.1.1"/>
    </reaction>
</comment>
<dbReference type="Gene3D" id="3.40.50.970">
    <property type="match status" value="2"/>
</dbReference>
<dbReference type="KEGG" id="taz:TREAZ_1768"/>
<name>F5YC30_LEAAZ</name>
<dbReference type="SMART" id="SM00861">
    <property type="entry name" value="Transket_pyr"/>
    <property type="match status" value="1"/>
</dbReference>
<protein>
    <recommendedName>
        <fullName evidence="6 13">Transketolase</fullName>
        <ecNumber evidence="6 13">2.2.1.1</ecNumber>
    </recommendedName>
</protein>
<feature type="binding site" evidence="16">
    <location>
        <begin position="117"/>
        <end position="119"/>
    </location>
    <ligand>
        <name>thiamine diphosphate</name>
        <dbReference type="ChEBI" id="CHEBI:58937"/>
    </ligand>
</feature>
<keyword evidence="8 17" id="KW-0479">Metal-binding</keyword>
<comment type="cofactor">
    <cofactor evidence="3">
        <name>Co(2+)</name>
        <dbReference type="ChEBI" id="CHEBI:48828"/>
    </cofactor>
</comment>
<evidence type="ECO:0000256" key="11">
    <source>
        <dbReference type="ARBA" id="ARBA00023052"/>
    </source>
</evidence>
<dbReference type="Gene3D" id="3.40.50.920">
    <property type="match status" value="1"/>
</dbReference>
<dbReference type="PANTHER" id="PTHR43522">
    <property type="entry name" value="TRANSKETOLASE"/>
    <property type="match status" value="1"/>
</dbReference>
<reference evidence="22" key="1">
    <citation type="submission" date="2009-12" db="EMBL/GenBank/DDBJ databases">
        <title>Complete sequence of Treponema azotonutricium strain ZAS-9.</title>
        <authorList>
            <person name="Tetu S.G."/>
            <person name="Matson E."/>
            <person name="Ren Q."/>
            <person name="Seshadri R."/>
            <person name="Elbourne L."/>
            <person name="Hassan K.A."/>
            <person name="Durkin A."/>
            <person name="Radune D."/>
            <person name="Mohamoud Y."/>
            <person name="Shay R."/>
            <person name="Jin S."/>
            <person name="Zhang X."/>
            <person name="Lucey K."/>
            <person name="Ballor N.R."/>
            <person name="Ottesen E."/>
            <person name="Rosenthal R."/>
            <person name="Allen A."/>
            <person name="Leadbetter J.R."/>
            <person name="Paulsen I.T."/>
        </authorList>
    </citation>
    <scope>NUCLEOTIDE SEQUENCE [LARGE SCALE GENOMIC DNA]</scope>
    <source>
        <strain evidence="22">ATCC BAA-888 / DSM 13862 / ZAS-9</strain>
    </source>
</reference>
<dbReference type="GO" id="GO:0046872">
    <property type="term" value="F:metal ion binding"/>
    <property type="evidence" value="ECO:0007669"/>
    <property type="project" value="UniProtKB-KW"/>
</dbReference>
<comment type="function">
    <text evidence="19">Catalyzes the transfer of a two-carbon ketol group from a ketose donor to an aldose acceptor, via a covalent intermediate with the cofactor thiamine pyrophosphate.</text>
</comment>
<dbReference type="SUPFAM" id="SSF52518">
    <property type="entry name" value="Thiamin diphosphate-binding fold (THDP-binding)"/>
    <property type="match status" value="2"/>
</dbReference>
<evidence type="ECO:0000256" key="19">
    <source>
        <dbReference type="RuleBase" id="RU004996"/>
    </source>
</evidence>
<sequence length="656" mass="69780">MDTKALEKVALSIRGLAMDAIQKANSGHPGVVLGAAELGAILYGELLRHDPSSPKWPDRDRFVLSAGHGSMFLYSLLHLSGYKGMGIDAIKSFRQVGSAAAGHPEYGAAEGIEMTTGPLGQGLATSVGMAIAETMLAARFNTSNHTIVDHYTYALAGDGCLQEGVSAEASSLAGHLGLGKLIVFYDSNKITIDGSTELSFTEDAAKRYEAYGWQVLKGSMYDFDGIAKLTAQAKAETKKPSLIILTSIIGKGAPTKQNTADIHGAPLGPEEIAAAKKALGIPEGPGGEFYVAPEAQSYFKAKQDEWKKTREKWQVNFDAWAKENPDKKKEWDAFYSGKAAAASLPSFAIGDKIATRTAGNKALAAIANTNLNLVGGAADLKGPNAVGLPNTTAYSASDRGGRYLHFGIREFGMAAIANGITLHGGFRSFCATFMVFSDYLRPALRLSALMKQPVIYVLTHDSIYVGEDGPTHQPIEHLAALRAIPNVRVLRPADAEETAEAWAMAMERTDGPICLALSRQNLTVFVKDDPEWKNSIRTGAYIAKKAAGKPDAVVIATGSEVSLALEAAEKSGKKVQVVSMISRELFESQPAAIRDAIVPPGARVIVCEAGISQGWERWAKSEDILSIDRFGESGPAPKVAEHLGFTSAALAAIISR</sequence>
<keyword evidence="7 19" id="KW-0808">Transferase</keyword>
<keyword evidence="9 19" id="KW-0106">Calcium</keyword>
<dbReference type="InterPro" id="IPR033247">
    <property type="entry name" value="Transketolase_fam"/>
</dbReference>
<feature type="binding site" evidence="15">
    <location>
        <position position="468"/>
    </location>
    <ligand>
        <name>substrate</name>
    </ligand>
</feature>
<evidence type="ECO:0000256" key="8">
    <source>
        <dbReference type="ARBA" id="ARBA00022723"/>
    </source>
</evidence>
<dbReference type="STRING" id="545695.TREAZ_1768"/>
<evidence type="ECO:0000256" key="2">
    <source>
        <dbReference type="ARBA" id="ARBA00001936"/>
    </source>
</evidence>
<evidence type="ECO:0000313" key="21">
    <source>
        <dbReference type="EMBL" id="AEF80813.1"/>
    </source>
</evidence>
<feature type="site" description="Important for catalytic activity" evidence="18">
    <location>
        <position position="28"/>
    </location>
</feature>
<dbReference type="HOGENOM" id="CLU_009227_0_0_12"/>
<evidence type="ECO:0000256" key="6">
    <source>
        <dbReference type="ARBA" id="ARBA00013152"/>
    </source>
</evidence>
<dbReference type="GO" id="GO:0005829">
    <property type="term" value="C:cytosol"/>
    <property type="evidence" value="ECO:0007669"/>
    <property type="project" value="TreeGrafter"/>
</dbReference>
<evidence type="ECO:0000256" key="18">
    <source>
        <dbReference type="PIRSR" id="PIRSR605478-5"/>
    </source>
</evidence>
<dbReference type="GO" id="GO:0006098">
    <property type="term" value="P:pentose-phosphate shunt"/>
    <property type="evidence" value="ECO:0007669"/>
    <property type="project" value="TreeGrafter"/>
</dbReference>
<evidence type="ECO:0000256" key="13">
    <source>
        <dbReference type="NCBIfam" id="TIGR00232"/>
    </source>
</evidence>
<comment type="cofactor">
    <cofactor evidence="17">
        <name>Mg(2+)</name>
        <dbReference type="ChEBI" id="CHEBI:18420"/>
    </cofactor>
    <text evidence="17">Binds 1 Mg(2+) ion per subunit. Can also utilize other divalent metal cations, such as Ca(2+), Mn(2+) and Co(2+).</text>
</comment>
<keyword evidence="10 17" id="KW-0460">Magnesium</keyword>
<feature type="binding site" evidence="16">
    <location>
        <position position="263"/>
    </location>
    <ligand>
        <name>thiamine diphosphate</name>
        <dbReference type="ChEBI" id="CHEBI:58937"/>
    </ligand>
</feature>
<dbReference type="InterPro" id="IPR005478">
    <property type="entry name" value="Transketolase_bac-like"/>
</dbReference>
<keyword evidence="11 16" id="KW-0786">Thiamine pyrophosphate</keyword>
<comment type="cofactor">
    <cofactor evidence="1">
        <name>Ca(2+)</name>
        <dbReference type="ChEBI" id="CHEBI:29108"/>
    </cofactor>
</comment>
<evidence type="ECO:0000256" key="5">
    <source>
        <dbReference type="ARBA" id="ARBA00011738"/>
    </source>
</evidence>
<dbReference type="FunCoup" id="F5YC30">
    <property type="interactions" value="342"/>
</dbReference>
<dbReference type="InterPro" id="IPR029061">
    <property type="entry name" value="THDP-binding"/>
</dbReference>
<comment type="cofactor">
    <cofactor evidence="16">
        <name>thiamine diphosphate</name>
        <dbReference type="ChEBI" id="CHEBI:58937"/>
    </cofactor>
    <text evidence="16">Binds 1 thiamine pyrophosphate per subunit. During the reaction, the substrate forms a covalent intermediate with the cofactor.</text>
</comment>
<dbReference type="RefSeq" id="WP_015710256.1">
    <property type="nucleotide sequence ID" value="NC_015577.1"/>
</dbReference>
<feature type="binding site" evidence="17">
    <location>
        <position position="188"/>
    </location>
    <ligand>
        <name>Mg(2+)</name>
        <dbReference type="ChEBI" id="CHEBI:18420"/>
    </ligand>
</feature>
<feature type="binding site" evidence="15">
    <location>
        <position position="519"/>
    </location>
    <ligand>
        <name>substrate</name>
    </ligand>
</feature>
<dbReference type="GO" id="GO:0004802">
    <property type="term" value="F:transketolase activity"/>
    <property type="evidence" value="ECO:0007669"/>
    <property type="project" value="UniProtKB-UniRule"/>
</dbReference>
<comment type="similarity">
    <text evidence="4 19">Belongs to the transketolase family.</text>
</comment>
<feature type="binding site" evidence="16">
    <location>
        <position position="436"/>
    </location>
    <ligand>
        <name>thiamine diphosphate</name>
        <dbReference type="ChEBI" id="CHEBI:58937"/>
    </ligand>
</feature>
<gene>
    <name evidence="21" type="primary">tkt</name>
    <name evidence="21" type="ordered locus">TREAZ_1768</name>
</gene>
<dbReference type="EC" id="2.2.1.1" evidence="6 13"/>
<feature type="active site" description="Proton donor" evidence="14">
    <location>
        <position position="410"/>
    </location>
</feature>
<evidence type="ECO:0000256" key="7">
    <source>
        <dbReference type="ARBA" id="ARBA00022679"/>
    </source>
</evidence>
<dbReference type="eggNOG" id="COG0021">
    <property type="taxonomic scope" value="Bacteria"/>
</dbReference>
<feature type="binding site" evidence="17">
    <location>
        <position position="158"/>
    </location>
    <ligand>
        <name>Mg(2+)</name>
        <dbReference type="ChEBI" id="CHEBI:18420"/>
    </ligand>
</feature>
<dbReference type="OrthoDB" id="8732661at2"/>
<dbReference type="CDD" id="cd07033">
    <property type="entry name" value="TPP_PYR_DXS_TK_like"/>
    <property type="match status" value="1"/>
</dbReference>
<evidence type="ECO:0000256" key="9">
    <source>
        <dbReference type="ARBA" id="ARBA00022837"/>
    </source>
</evidence>
<reference evidence="21 22" key="2">
    <citation type="journal article" date="2011" name="ISME J.">
        <title>RNA-seq reveals cooperative metabolic interactions between two termite-gut spirochete species in co-culture.</title>
        <authorList>
            <person name="Rosenthal A.Z."/>
            <person name="Matson E.G."/>
            <person name="Eldar A."/>
            <person name="Leadbetter J.R."/>
        </authorList>
    </citation>
    <scope>NUCLEOTIDE SEQUENCE [LARGE SCALE GENOMIC DNA]</scope>
    <source>
        <strain evidence="22">ATCC BAA-888 / DSM 13862 / ZAS-9</strain>
    </source>
</reference>
<dbReference type="Pfam" id="PF00456">
    <property type="entry name" value="Transketolase_N"/>
    <property type="match status" value="1"/>
</dbReference>
<evidence type="ECO:0000256" key="14">
    <source>
        <dbReference type="PIRSR" id="PIRSR605478-1"/>
    </source>
</evidence>
<feature type="binding site" evidence="15">
    <location>
        <position position="28"/>
    </location>
    <ligand>
        <name>substrate</name>
    </ligand>
</feature>
<evidence type="ECO:0000256" key="4">
    <source>
        <dbReference type="ARBA" id="ARBA00007131"/>
    </source>
</evidence>
<proteinExistence type="inferred from homology"/>
<dbReference type="InterPro" id="IPR005474">
    <property type="entry name" value="Transketolase_N"/>
</dbReference>
<dbReference type="InterPro" id="IPR020826">
    <property type="entry name" value="Transketolase_BS"/>
</dbReference>
<feature type="binding site" evidence="15">
    <location>
        <position position="460"/>
    </location>
    <ligand>
        <name>substrate</name>
    </ligand>
</feature>
<dbReference type="AlphaFoldDB" id="F5YC30"/>
<comment type="subunit">
    <text evidence="5 19">Homodimer.</text>
</comment>
<evidence type="ECO:0000256" key="10">
    <source>
        <dbReference type="ARBA" id="ARBA00022842"/>
    </source>
</evidence>
<feature type="binding site" evidence="15">
    <location>
        <position position="472"/>
    </location>
    <ligand>
        <name>substrate</name>
    </ligand>
</feature>
<evidence type="ECO:0000313" key="22">
    <source>
        <dbReference type="Proteomes" id="UP000009222"/>
    </source>
</evidence>
<evidence type="ECO:0000256" key="1">
    <source>
        <dbReference type="ARBA" id="ARBA00001913"/>
    </source>
</evidence>
<dbReference type="PANTHER" id="PTHR43522:SF2">
    <property type="entry name" value="TRANSKETOLASE 1-RELATED"/>
    <property type="match status" value="1"/>
</dbReference>
<keyword evidence="22" id="KW-1185">Reference proteome</keyword>
<dbReference type="Pfam" id="PF22613">
    <property type="entry name" value="Transketolase_C_1"/>
    <property type="match status" value="1"/>
</dbReference>
<dbReference type="InterPro" id="IPR049557">
    <property type="entry name" value="Transketolase_CS"/>
</dbReference>
<dbReference type="NCBIfam" id="TIGR00232">
    <property type="entry name" value="tktlase_bact"/>
    <property type="match status" value="1"/>
</dbReference>
<evidence type="ECO:0000256" key="12">
    <source>
        <dbReference type="ARBA" id="ARBA00049473"/>
    </source>
</evidence>
<evidence type="ECO:0000256" key="3">
    <source>
        <dbReference type="ARBA" id="ARBA00001941"/>
    </source>
</evidence>
<evidence type="ECO:0000256" key="15">
    <source>
        <dbReference type="PIRSR" id="PIRSR605478-2"/>
    </source>
</evidence>
<dbReference type="Pfam" id="PF02779">
    <property type="entry name" value="Transket_pyr"/>
    <property type="match status" value="1"/>
</dbReference>
<dbReference type="PROSITE" id="PS00801">
    <property type="entry name" value="TRANSKETOLASE_1"/>
    <property type="match status" value="1"/>
</dbReference>
<feature type="binding site" evidence="17">
    <location>
        <position position="190"/>
    </location>
    <ligand>
        <name>Mg(2+)</name>
        <dbReference type="ChEBI" id="CHEBI:18420"/>
    </ligand>
</feature>
<feature type="binding site" evidence="16">
    <location>
        <position position="159"/>
    </location>
    <ligand>
        <name>thiamine diphosphate</name>
        <dbReference type="ChEBI" id="CHEBI:58937"/>
    </ligand>
</feature>
<dbReference type="EMBL" id="CP001841">
    <property type="protein sequence ID" value="AEF80813.1"/>
    <property type="molecule type" value="Genomic_DNA"/>
</dbReference>
<feature type="binding site" evidence="16">
    <location>
        <position position="188"/>
    </location>
    <ligand>
        <name>thiamine diphosphate</name>
        <dbReference type="ChEBI" id="CHEBI:58937"/>
    </ligand>
</feature>
<evidence type="ECO:0000256" key="16">
    <source>
        <dbReference type="PIRSR" id="PIRSR605478-3"/>
    </source>
</evidence>
<dbReference type="PROSITE" id="PS00802">
    <property type="entry name" value="TRANSKETOLASE_2"/>
    <property type="match status" value="1"/>
</dbReference>
<feature type="binding site" evidence="16">
    <location>
        <position position="68"/>
    </location>
    <ligand>
        <name>thiamine diphosphate</name>
        <dbReference type="ChEBI" id="CHEBI:58937"/>
    </ligand>
</feature>
<dbReference type="InterPro" id="IPR055152">
    <property type="entry name" value="Transketolase-like_C_2"/>
</dbReference>
<dbReference type="Proteomes" id="UP000009222">
    <property type="component" value="Chromosome"/>
</dbReference>
<feature type="site" description="Important for catalytic activity" evidence="18">
    <location>
        <position position="263"/>
    </location>
</feature>
<evidence type="ECO:0000259" key="20">
    <source>
        <dbReference type="SMART" id="SM00861"/>
    </source>
</evidence>
<dbReference type="CDD" id="cd02012">
    <property type="entry name" value="TPP_TK"/>
    <property type="match status" value="1"/>
</dbReference>